<evidence type="ECO:0000313" key="2">
    <source>
        <dbReference type="Proteomes" id="UP001460270"/>
    </source>
</evidence>
<proteinExistence type="predicted"/>
<evidence type="ECO:0000313" key="1">
    <source>
        <dbReference type="EMBL" id="KAK7915734.1"/>
    </source>
</evidence>
<dbReference type="AlphaFoldDB" id="A0AAW0PCT0"/>
<accession>A0AAW0PCT0</accession>
<reference evidence="2" key="1">
    <citation type="submission" date="2024-04" db="EMBL/GenBank/DDBJ databases">
        <title>Salinicola lusitanus LLJ914,a marine bacterium isolated from the Okinawa Trough.</title>
        <authorList>
            <person name="Li J."/>
        </authorList>
    </citation>
    <scope>NUCLEOTIDE SEQUENCE [LARGE SCALE GENOMIC DNA]</scope>
</reference>
<organism evidence="1 2">
    <name type="scientific">Mugilogobius chulae</name>
    <name type="common">yellowstripe goby</name>
    <dbReference type="NCBI Taxonomy" id="88201"/>
    <lineage>
        <taxon>Eukaryota</taxon>
        <taxon>Metazoa</taxon>
        <taxon>Chordata</taxon>
        <taxon>Craniata</taxon>
        <taxon>Vertebrata</taxon>
        <taxon>Euteleostomi</taxon>
        <taxon>Actinopterygii</taxon>
        <taxon>Neopterygii</taxon>
        <taxon>Teleostei</taxon>
        <taxon>Neoteleostei</taxon>
        <taxon>Acanthomorphata</taxon>
        <taxon>Gobiaria</taxon>
        <taxon>Gobiiformes</taxon>
        <taxon>Gobioidei</taxon>
        <taxon>Gobiidae</taxon>
        <taxon>Gobionellinae</taxon>
        <taxon>Mugilogobius</taxon>
    </lineage>
</organism>
<dbReference type="Proteomes" id="UP001460270">
    <property type="component" value="Unassembled WGS sequence"/>
</dbReference>
<sequence length="51" mass="5786">MNFEEGEANSGMKQTHRSLYFCAAWRFPGDLSVGSSCDYTHEKRQRDCPAA</sequence>
<comment type="caution">
    <text evidence="1">The sequence shown here is derived from an EMBL/GenBank/DDBJ whole genome shotgun (WGS) entry which is preliminary data.</text>
</comment>
<protein>
    <recommendedName>
        <fullName evidence="3">C3H1-type domain-containing protein</fullName>
    </recommendedName>
</protein>
<name>A0AAW0PCT0_9GOBI</name>
<dbReference type="EMBL" id="JBBPFD010000008">
    <property type="protein sequence ID" value="KAK7915734.1"/>
    <property type="molecule type" value="Genomic_DNA"/>
</dbReference>
<keyword evidence="2" id="KW-1185">Reference proteome</keyword>
<evidence type="ECO:0008006" key="3">
    <source>
        <dbReference type="Google" id="ProtNLM"/>
    </source>
</evidence>
<gene>
    <name evidence="1" type="ORF">WMY93_011495</name>
</gene>